<dbReference type="EC" id="2.8.1.14" evidence="3"/>
<evidence type="ECO:0000259" key="14">
    <source>
        <dbReference type="Pfam" id="PF20259"/>
    </source>
</evidence>
<evidence type="ECO:0000256" key="9">
    <source>
        <dbReference type="ARBA" id="ARBA00022884"/>
    </source>
</evidence>
<evidence type="ECO:0000256" key="2">
    <source>
        <dbReference type="ARBA" id="ARBA00006191"/>
    </source>
</evidence>
<evidence type="ECO:0000256" key="10">
    <source>
        <dbReference type="ARBA" id="ARBA00023157"/>
    </source>
</evidence>
<dbReference type="GO" id="GO:0016783">
    <property type="term" value="F:sulfurtransferase activity"/>
    <property type="evidence" value="ECO:0007669"/>
    <property type="project" value="InterPro"/>
</dbReference>
<evidence type="ECO:0000256" key="5">
    <source>
        <dbReference type="ARBA" id="ARBA00022679"/>
    </source>
</evidence>
<keyword evidence="16" id="KW-1185">Reference proteome</keyword>
<dbReference type="GO" id="GO:0000049">
    <property type="term" value="F:tRNA binding"/>
    <property type="evidence" value="ECO:0007669"/>
    <property type="project" value="UniProtKB-KW"/>
</dbReference>
<evidence type="ECO:0000256" key="12">
    <source>
        <dbReference type="SAM" id="MobiDB-lite"/>
    </source>
</evidence>
<dbReference type="InterPro" id="IPR014729">
    <property type="entry name" value="Rossmann-like_a/b/a_fold"/>
</dbReference>
<evidence type="ECO:0000256" key="8">
    <source>
        <dbReference type="ARBA" id="ARBA00022840"/>
    </source>
</evidence>
<protein>
    <recommendedName>
        <fullName evidence="3">tRNA-5-taurinomethyluridine 2-sulfurtransferase</fullName>
        <ecNumber evidence="3">2.8.1.14</ecNumber>
    </recommendedName>
</protein>
<dbReference type="Proteomes" id="UP000193218">
    <property type="component" value="Unassembled WGS sequence"/>
</dbReference>
<keyword evidence="5 15" id="KW-0808">Transferase</keyword>
<keyword evidence="8" id="KW-0067">ATP-binding</keyword>
<dbReference type="OrthoDB" id="3685at2759"/>
<dbReference type="Pfam" id="PF03054">
    <property type="entry name" value="tRNA_Me_trans"/>
    <property type="match status" value="2"/>
</dbReference>
<dbReference type="NCBIfam" id="TIGR00420">
    <property type="entry name" value="trmU"/>
    <property type="match status" value="1"/>
</dbReference>
<dbReference type="NCBIfam" id="NF001138">
    <property type="entry name" value="PRK00143.1"/>
    <property type="match status" value="1"/>
</dbReference>
<dbReference type="Pfam" id="PF20258">
    <property type="entry name" value="tRNA_Me_trans_C"/>
    <property type="match status" value="1"/>
</dbReference>
<dbReference type="InterPro" id="IPR046884">
    <property type="entry name" value="MnmA-like_central"/>
</dbReference>
<gene>
    <name evidence="15" type="ORF">BD324DRAFT_612509</name>
</gene>
<dbReference type="STRING" id="4999.A0A1Y1USG6"/>
<dbReference type="Gene3D" id="2.30.30.280">
    <property type="entry name" value="Adenine nucleotide alpha hydrolases-like domains"/>
    <property type="match status" value="1"/>
</dbReference>
<dbReference type="InterPro" id="IPR046885">
    <property type="entry name" value="MnmA-like_C"/>
</dbReference>
<dbReference type="GO" id="GO:0005739">
    <property type="term" value="C:mitochondrion"/>
    <property type="evidence" value="ECO:0007669"/>
    <property type="project" value="TreeGrafter"/>
</dbReference>
<evidence type="ECO:0000256" key="4">
    <source>
        <dbReference type="ARBA" id="ARBA00022555"/>
    </source>
</evidence>
<comment type="similarity">
    <text evidence="2">Belongs to the MnmA/TRMU family.</text>
</comment>
<feature type="domain" description="tRNA-specific 2-thiouridylase MnmA-like C-terminal" evidence="13">
    <location>
        <begin position="376"/>
        <end position="456"/>
    </location>
</feature>
<reference evidence="15 16" key="1">
    <citation type="submission" date="2017-03" db="EMBL/GenBank/DDBJ databases">
        <title>Widespread Adenine N6-methylation of Active Genes in Fungi.</title>
        <authorList>
            <consortium name="DOE Joint Genome Institute"/>
            <person name="Mondo S.J."/>
            <person name="Dannebaum R.O."/>
            <person name="Kuo R.C."/>
            <person name="Louie K.B."/>
            <person name="Bewick A.J."/>
            <person name="Labutti K."/>
            <person name="Haridas S."/>
            <person name="Kuo A."/>
            <person name="Salamov A."/>
            <person name="Ahrendt S.R."/>
            <person name="Lau R."/>
            <person name="Bowen B.P."/>
            <person name="Lipzen A."/>
            <person name="Sullivan W."/>
            <person name="Andreopoulos W.B."/>
            <person name="Clum A."/>
            <person name="Lindquist E."/>
            <person name="Daum C."/>
            <person name="Northen T.R."/>
            <person name="Ramamoorthy G."/>
            <person name="Schmitz R.J."/>
            <person name="Gryganskyi A."/>
            <person name="Culley D."/>
            <person name="Magnuson J."/>
            <person name="James T.Y."/>
            <person name="O'Malley M.A."/>
            <person name="Stajich J.E."/>
            <person name="Spatafora J.W."/>
            <person name="Visel A."/>
            <person name="Grigoriev I.V."/>
        </authorList>
    </citation>
    <scope>NUCLEOTIDE SEQUENCE [LARGE SCALE GENOMIC DNA]</scope>
    <source>
        <strain evidence="15 16">NRRL Y-17943</strain>
    </source>
</reference>
<keyword evidence="4" id="KW-0820">tRNA-binding</keyword>
<dbReference type="Pfam" id="PF20259">
    <property type="entry name" value="tRNA_Me_trans_M"/>
    <property type="match status" value="1"/>
</dbReference>
<dbReference type="CDD" id="cd01998">
    <property type="entry name" value="MnmA_TRMU-like"/>
    <property type="match status" value="1"/>
</dbReference>
<dbReference type="PANTHER" id="PTHR11933">
    <property type="entry name" value="TRNA 5-METHYLAMINOMETHYL-2-THIOURIDYLATE -METHYLTRANSFERASE"/>
    <property type="match status" value="1"/>
</dbReference>
<dbReference type="Gene3D" id="3.40.50.620">
    <property type="entry name" value="HUPs"/>
    <property type="match status" value="1"/>
</dbReference>
<comment type="catalytic activity">
    <reaction evidence="11">
        <text>5-taurinomethyluridine(34) in tRNA + S-sulfanyl-L-cysteinyl-[protein] + AH2 + ATP = 5-taurinomethyl-2-thiouridine(34) in tRNA + L-cysteinyl-[protein] + A + AMP + diphosphate + H(+)</text>
        <dbReference type="Rhea" id="RHEA:47040"/>
        <dbReference type="Rhea" id="RHEA-COMP:10131"/>
        <dbReference type="Rhea" id="RHEA-COMP:11726"/>
        <dbReference type="Rhea" id="RHEA-COMP:11732"/>
        <dbReference type="Rhea" id="RHEA-COMP:11733"/>
        <dbReference type="ChEBI" id="CHEBI:13193"/>
        <dbReference type="ChEBI" id="CHEBI:15378"/>
        <dbReference type="ChEBI" id="CHEBI:17499"/>
        <dbReference type="ChEBI" id="CHEBI:29950"/>
        <dbReference type="ChEBI" id="CHEBI:30616"/>
        <dbReference type="ChEBI" id="CHEBI:33019"/>
        <dbReference type="ChEBI" id="CHEBI:61963"/>
        <dbReference type="ChEBI" id="CHEBI:87171"/>
        <dbReference type="ChEBI" id="CHEBI:87172"/>
        <dbReference type="ChEBI" id="CHEBI:456215"/>
        <dbReference type="EC" id="2.8.1.14"/>
    </reaction>
</comment>
<dbReference type="EMBL" id="NBSH01000001">
    <property type="protein sequence ID" value="ORX40902.1"/>
    <property type="molecule type" value="Genomic_DNA"/>
</dbReference>
<evidence type="ECO:0000313" key="15">
    <source>
        <dbReference type="EMBL" id="ORX40902.1"/>
    </source>
</evidence>
<evidence type="ECO:0000256" key="6">
    <source>
        <dbReference type="ARBA" id="ARBA00022694"/>
    </source>
</evidence>
<feature type="region of interest" description="Disordered" evidence="12">
    <location>
        <begin position="554"/>
        <end position="585"/>
    </location>
</feature>
<dbReference type="InParanoid" id="A0A1Y1USG6"/>
<dbReference type="SUPFAM" id="SSF52402">
    <property type="entry name" value="Adenine nucleotide alpha hydrolases-like"/>
    <property type="match status" value="1"/>
</dbReference>
<organism evidence="15 16">
    <name type="scientific">Kockovaella imperatae</name>
    <dbReference type="NCBI Taxonomy" id="4999"/>
    <lineage>
        <taxon>Eukaryota</taxon>
        <taxon>Fungi</taxon>
        <taxon>Dikarya</taxon>
        <taxon>Basidiomycota</taxon>
        <taxon>Agaricomycotina</taxon>
        <taxon>Tremellomycetes</taxon>
        <taxon>Tremellales</taxon>
        <taxon>Cuniculitremaceae</taxon>
        <taxon>Kockovaella</taxon>
    </lineage>
</organism>
<accession>A0A1Y1USG6</accession>
<name>A0A1Y1USG6_9TREE</name>
<dbReference type="GO" id="GO:0002143">
    <property type="term" value="P:tRNA wobble position uridine thiolation"/>
    <property type="evidence" value="ECO:0007669"/>
    <property type="project" value="TreeGrafter"/>
</dbReference>
<sequence>MGPGTLLARTGLRSLTPWRCTRNIQTRQVHFINDQNISQLLPTMHDLVLKRNDTIYMAMSGGVDSSVALRILAEMPLNIHVFFMRNWDAQLSEALSEASAGDYKSRDSFFSYAYPSSSPGVPSSSSSSAVTPCGWERDWESVQRVCDHVGIPRHRVKLVDLSKEYWNRVFEPSLRIWQDGGTPNPDVACNREIKFGALVDYLRLPRDKFKRERIHVATGHYARVVRTPHIQRLCRAVDQNKDQTYFLSSLTYPQLNHAIFPLGQLTKPWVRHLAQYYGLPTASREESMGLCFVGERKQFGNFVSQYMSSDDTQGSLVDIKGNELGSHGGLWRWTIGQRAKVAGQGEALFVAKKKVGEKERNILVVPDGHPALRCTRLRTGHFKWIGSRPEKGLAPGAKKRVQIQVAYRMQAVKAYIGADWDSKGIIVDFEQPQPGVATGQVCAVYMNNWCLGSGIIEEFWTEDQVPIDPFNPVGKQARSIGWIEAGKLEQAKDLYPIRRYTARDLEPPSSRTDQLPPEELKTAKIEAPGFYVQKIRPYEMVRKREQAEIMRAEAAMPFAPRDSDDEVQNRISEESLDSVSLYYQP</sequence>
<evidence type="ECO:0000256" key="3">
    <source>
        <dbReference type="ARBA" id="ARBA00011953"/>
    </source>
</evidence>
<dbReference type="FunCoup" id="A0A1Y1USG6">
    <property type="interactions" value="323"/>
</dbReference>
<evidence type="ECO:0000256" key="11">
    <source>
        <dbReference type="ARBA" id="ARBA00049564"/>
    </source>
</evidence>
<dbReference type="PANTHER" id="PTHR11933:SF5">
    <property type="entry name" value="MITOCHONDRIAL TRNA-SPECIFIC 2-THIOURIDYLASE 1"/>
    <property type="match status" value="1"/>
</dbReference>
<dbReference type="GO" id="GO:0005524">
    <property type="term" value="F:ATP binding"/>
    <property type="evidence" value="ECO:0007669"/>
    <property type="project" value="UniProtKB-KW"/>
</dbReference>
<dbReference type="InterPro" id="IPR004506">
    <property type="entry name" value="MnmA-like"/>
</dbReference>
<keyword evidence="10" id="KW-1015">Disulfide bond</keyword>
<keyword evidence="6" id="KW-0819">tRNA processing</keyword>
<comment type="function">
    <text evidence="1">Catalyzes the 2-thiolation of uridine at the wobble position (U34) of mitochondrial tRNA(Lys), tRNA(Glu) and tRNA(Gln). Required for the formation of 5-taurinomethyl-2-thiouridine (tm5s2U) of mitochondrial tRNA(Lys), tRNA(Glu), and tRNA(Gln) at the wobble position. ATP is required to activate the C2 atom of the wobble base.</text>
</comment>
<comment type="caution">
    <text evidence="15">The sequence shown here is derived from an EMBL/GenBank/DDBJ whole genome shotgun (WGS) entry which is preliminary data.</text>
</comment>
<evidence type="ECO:0000256" key="1">
    <source>
        <dbReference type="ARBA" id="ARBA00003986"/>
    </source>
</evidence>
<keyword evidence="9" id="KW-0694">RNA-binding</keyword>
<dbReference type="AlphaFoldDB" id="A0A1Y1USG6"/>
<feature type="domain" description="tRNA-specific 2-thiouridylase MnmA-like central" evidence="14">
    <location>
        <begin position="301"/>
        <end position="365"/>
    </location>
</feature>
<proteinExistence type="inferred from homology"/>
<evidence type="ECO:0000259" key="13">
    <source>
        <dbReference type="Pfam" id="PF20258"/>
    </source>
</evidence>
<evidence type="ECO:0000313" key="16">
    <source>
        <dbReference type="Proteomes" id="UP000193218"/>
    </source>
</evidence>
<dbReference type="Gene3D" id="2.40.30.10">
    <property type="entry name" value="Translation factors"/>
    <property type="match status" value="1"/>
</dbReference>
<evidence type="ECO:0000256" key="7">
    <source>
        <dbReference type="ARBA" id="ARBA00022741"/>
    </source>
</evidence>
<keyword evidence="7" id="KW-0547">Nucleotide-binding</keyword>
<dbReference type="InterPro" id="IPR023382">
    <property type="entry name" value="MnmA-like_central_sf"/>
</dbReference>
<dbReference type="RefSeq" id="XP_021874581.1">
    <property type="nucleotide sequence ID" value="XM_022014399.1"/>
</dbReference>
<dbReference type="GeneID" id="33556207"/>